<dbReference type="InterPro" id="IPR012338">
    <property type="entry name" value="Beta-lactam/transpept-like"/>
</dbReference>
<evidence type="ECO:0000313" key="13">
    <source>
        <dbReference type="EMBL" id="GAA3674963.1"/>
    </source>
</evidence>
<keyword evidence="1" id="KW-0121">Carboxypeptidase</keyword>
<evidence type="ECO:0000256" key="3">
    <source>
        <dbReference type="ARBA" id="ARBA00022676"/>
    </source>
</evidence>
<sequence>MGKIVAFFGVSALCGVLAAGLLVPAASVAGASATAGVEFFNALPAELRQEPLSVPSKILDSNGKTIATFYAENRVPVTLDKVSKPMQDAIVSIEDERFYQHSGVDIRGITRAAMHNLTSSSQQGASTLTQQYVNNVLINADSLNGVSQEDLTISGTKSYADKLREMKLAIAVEKEFTKEQILQGYLNIVLFSGTTYGVEAASQRFFSVPASKLSIQQAALLAGMVQLPNVYNPIRNPEASLKRRNVVLGAMLKTGAITQDEYDEAVATDLDLKVKDVKSGCVGAKTAAYFCDYVTHLVLSDKAYGETEEDRTNLLYRGGLTIKTTLDSRLQKEAEAEVVKAIPANDSSNVGTSLVSVQPGTGKILAMAQNKIYGPQEGSKYTEYNFNVSKSLGGAGGFQGGSTMKPYTTIAWLESGHHMWDTINAARDFYPNSFAWKASCLSKGYAYALTDDGGWNVNNATAGFKRSMTVDYGLYWSINTATAAQASQLDLCDIADATERLHLVDGVTGEPQNPANPSFILGTTNVTPLAQASAFAALANEGEYCAPRALLSVKDAAGNKYKVPGEDCEDALEPDVVANLNGTLSKIAGQRIAKGTINVPIAGKTGTNNGASSTWFVGYTTGVATAAWVGRYTDIAPTMGMRINGVTREWVDSATFAAPLWLSYMKDVIGYYPAEGFGKADTKPAPVITEVPETQSQDTESTSEDDAATDTPATDNGNGGGNNGNGNGNGNGGGNDESDGGGDDD</sequence>
<evidence type="ECO:0000256" key="5">
    <source>
        <dbReference type="ARBA" id="ARBA00022801"/>
    </source>
</evidence>
<comment type="caution">
    <text evidence="13">The sequence shown here is derived from an EMBL/GenBank/DDBJ whole genome shotgun (WGS) entry which is preliminary data.</text>
</comment>
<evidence type="ECO:0000259" key="11">
    <source>
        <dbReference type="Pfam" id="PF00905"/>
    </source>
</evidence>
<dbReference type="InterPro" id="IPR050396">
    <property type="entry name" value="Glycosyltr_51/Transpeptidase"/>
</dbReference>
<evidence type="ECO:0000256" key="7">
    <source>
        <dbReference type="ARBA" id="ARBA00034000"/>
    </source>
</evidence>
<dbReference type="InterPro" id="IPR023346">
    <property type="entry name" value="Lysozyme-like_dom_sf"/>
</dbReference>
<dbReference type="EMBL" id="BAABEO010000008">
    <property type="protein sequence ID" value="GAA3674963.1"/>
    <property type="molecule type" value="Genomic_DNA"/>
</dbReference>
<dbReference type="InterPro" id="IPR001264">
    <property type="entry name" value="Glyco_trans_51"/>
</dbReference>
<comment type="catalytic activity">
    <reaction evidence="8">
        <text>[GlcNAc-(1-&gt;4)-Mur2Ac(oyl-L-Ala-gamma-D-Glu-L-Lys-D-Ala-D-Ala)](n)-di-trans,octa-cis-undecaprenyl diphosphate + beta-D-GlcNAc-(1-&gt;4)-Mur2Ac(oyl-L-Ala-gamma-D-Glu-L-Lys-D-Ala-D-Ala)-di-trans,octa-cis-undecaprenyl diphosphate = [GlcNAc-(1-&gt;4)-Mur2Ac(oyl-L-Ala-gamma-D-Glu-L-Lys-D-Ala-D-Ala)](n+1)-di-trans,octa-cis-undecaprenyl diphosphate + di-trans,octa-cis-undecaprenyl diphosphate + H(+)</text>
        <dbReference type="Rhea" id="RHEA:23708"/>
        <dbReference type="Rhea" id="RHEA-COMP:9602"/>
        <dbReference type="Rhea" id="RHEA-COMP:9603"/>
        <dbReference type="ChEBI" id="CHEBI:15378"/>
        <dbReference type="ChEBI" id="CHEBI:58405"/>
        <dbReference type="ChEBI" id="CHEBI:60033"/>
        <dbReference type="ChEBI" id="CHEBI:78435"/>
        <dbReference type="EC" id="2.4.99.28"/>
    </reaction>
</comment>
<dbReference type="Pfam" id="PF00912">
    <property type="entry name" value="Transgly"/>
    <property type="match status" value="1"/>
</dbReference>
<evidence type="ECO:0000256" key="9">
    <source>
        <dbReference type="SAM" id="MobiDB-lite"/>
    </source>
</evidence>
<gene>
    <name evidence="13" type="ORF">GCM10023081_11710</name>
</gene>
<keyword evidence="4" id="KW-0808">Transferase</keyword>
<keyword evidence="2" id="KW-0645">Protease</keyword>
<keyword evidence="5" id="KW-0378">Hydrolase</keyword>
<dbReference type="Gene3D" id="1.10.3810.10">
    <property type="entry name" value="Biosynthetic peptidoglycan transglycosylase-like"/>
    <property type="match status" value="1"/>
</dbReference>
<keyword evidence="10" id="KW-0732">Signal</keyword>
<evidence type="ECO:0000256" key="4">
    <source>
        <dbReference type="ARBA" id="ARBA00022679"/>
    </source>
</evidence>
<feature type="compositionally biased region" description="Gly residues" evidence="9">
    <location>
        <begin position="717"/>
        <end position="735"/>
    </location>
</feature>
<feature type="domain" description="Penicillin-binding protein transpeptidase" evidence="11">
    <location>
        <begin position="354"/>
        <end position="621"/>
    </location>
</feature>
<keyword evidence="3" id="KW-0328">Glycosyltransferase</keyword>
<protein>
    <submittedName>
        <fullName evidence="13">Transglycosylase domain-containing protein</fullName>
    </submittedName>
</protein>
<keyword evidence="14" id="KW-1185">Reference proteome</keyword>
<evidence type="ECO:0000256" key="10">
    <source>
        <dbReference type="SAM" id="SignalP"/>
    </source>
</evidence>
<dbReference type="Pfam" id="PF00905">
    <property type="entry name" value="Transpeptidase"/>
    <property type="match status" value="1"/>
</dbReference>
<reference evidence="14" key="1">
    <citation type="journal article" date="2019" name="Int. J. Syst. Evol. Microbiol.">
        <title>The Global Catalogue of Microorganisms (GCM) 10K type strain sequencing project: providing services to taxonomists for standard genome sequencing and annotation.</title>
        <authorList>
            <consortium name="The Broad Institute Genomics Platform"/>
            <consortium name="The Broad Institute Genome Sequencing Center for Infectious Disease"/>
            <person name="Wu L."/>
            <person name="Ma J."/>
        </authorList>
    </citation>
    <scope>NUCLEOTIDE SEQUENCE [LARGE SCALE GENOMIC DNA]</scope>
    <source>
        <strain evidence="14">JCM 30742</strain>
    </source>
</reference>
<dbReference type="InterPro" id="IPR001460">
    <property type="entry name" value="PCN-bd_Tpept"/>
</dbReference>
<keyword evidence="6" id="KW-0511">Multifunctional enzyme</keyword>
<dbReference type="Proteomes" id="UP001500752">
    <property type="component" value="Unassembled WGS sequence"/>
</dbReference>
<evidence type="ECO:0000256" key="2">
    <source>
        <dbReference type="ARBA" id="ARBA00022670"/>
    </source>
</evidence>
<evidence type="ECO:0000256" key="1">
    <source>
        <dbReference type="ARBA" id="ARBA00022645"/>
    </source>
</evidence>
<dbReference type="PANTHER" id="PTHR32282">
    <property type="entry name" value="BINDING PROTEIN TRANSPEPTIDASE, PUTATIVE-RELATED"/>
    <property type="match status" value="1"/>
</dbReference>
<comment type="catalytic activity">
    <reaction evidence="7">
        <text>Preferential cleavage: (Ac)2-L-Lys-D-Ala-|-D-Ala. Also transpeptidation of peptidyl-alanyl moieties that are N-acyl substituents of D-alanine.</text>
        <dbReference type="EC" id="3.4.16.4"/>
    </reaction>
</comment>
<evidence type="ECO:0000313" key="14">
    <source>
        <dbReference type="Proteomes" id="UP001500752"/>
    </source>
</evidence>
<accession>A0ABP7BZV5</accession>
<dbReference type="InterPro" id="IPR036950">
    <property type="entry name" value="PBP_transglycosylase"/>
</dbReference>
<feature type="compositionally biased region" description="Acidic residues" evidence="9">
    <location>
        <begin position="736"/>
        <end position="745"/>
    </location>
</feature>
<dbReference type="Gene3D" id="3.40.710.10">
    <property type="entry name" value="DD-peptidase/beta-lactamase superfamily"/>
    <property type="match status" value="1"/>
</dbReference>
<evidence type="ECO:0000256" key="6">
    <source>
        <dbReference type="ARBA" id="ARBA00023268"/>
    </source>
</evidence>
<dbReference type="PANTHER" id="PTHR32282:SF33">
    <property type="entry name" value="PEPTIDOGLYCAN GLYCOSYLTRANSFERASE"/>
    <property type="match status" value="1"/>
</dbReference>
<feature type="region of interest" description="Disordered" evidence="9">
    <location>
        <begin position="681"/>
        <end position="745"/>
    </location>
</feature>
<evidence type="ECO:0000256" key="8">
    <source>
        <dbReference type="ARBA" id="ARBA00049902"/>
    </source>
</evidence>
<dbReference type="SUPFAM" id="SSF56601">
    <property type="entry name" value="beta-lactamase/transpeptidase-like"/>
    <property type="match status" value="1"/>
</dbReference>
<feature type="signal peptide" evidence="10">
    <location>
        <begin position="1"/>
        <end position="18"/>
    </location>
</feature>
<dbReference type="SUPFAM" id="SSF53955">
    <property type="entry name" value="Lysozyme-like"/>
    <property type="match status" value="1"/>
</dbReference>
<organism evidence="13 14">
    <name type="scientific">Arthrobacter ginkgonis</name>
    <dbReference type="NCBI Taxonomy" id="1630594"/>
    <lineage>
        <taxon>Bacteria</taxon>
        <taxon>Bacillati</taxon>
        <taxon>Actinomycetota</taxon>
        <taxon>Actinomycetes</taxon>
        <taxon>Micrococcales</taxon>
        <taxon>Micrococcaceae</taxon>
        <taxon>Arthrobacter</taxon>
    </lineage>
</organism>
<name>A0ABP7BZV5_9MICC</name>
<proteinExistence type="predicted"/>
<feature type="domain" description="Glycosyl transferase family 51" evidence="12">
    <location>
        <begin position="63"/>
        <end position="251"/>
    </location>
</feature>
<feature type="chain" id="PRO_5046734261" evidence="10">
    <location>
        <begin position="19"/>
        <end position="745"/>
    </location>
</feature>
<evidence type="ECO:0000259" key="12">
    <source>
        <dbReference type="Pfam" id="PF00912"/>
    </source>
</evidence>
<dbReference type="RefSeq" id="WP_345149164.1">
    <property type="nucleotide sequence ID" value="NZ_BAABEO010000008.1"/>
</dbReference>